<dbReference type="Proteomes" id="UP001283361">
    <property type="component" value="Unassembled WGS sequence"/>
</dbReference>
<evidence type="ECO:0000313" key="3">
    <source>
        <dbReference type="Proteomes" id="UP001283361"/>
    </source>
</evidence>
<name>A0AAE1CRC5_9GAST</name>
<comment type="caution">
    <text evidence="2">The sequence shown here is derived from an EMBL/GenBank/DDBJ whole genome shotgun (WGS) entry which is preliminary data.</text>
</comment>
<evidence type="ECO:0000256" key="1">
    <source>
        <dbReference type="SAM" id="MobiDB-lite"/>
    </source>
</evidence>
<dbReference type="EMBL" id="JAWDGP010007099">
    <property type="protein sequence ID" value="KAK3729989.1"/>
    <property type="molecule type" value="Genomic_DNA"/>
</dbReference>
<keyword evidence="3" id="KW-1185">Reference proteome</keyword>
<accession>A0AAE1CRC5</accession>
<reference evidence="2" key="1">
    <citation type="journal article" date="2023" name="G3 (Bethesda)">
        <title>A reference genome for the long-term kleptoplast-retaining sea slug Elysia crispata morphotype clarki.</title>
        <authorList>
            <person name="Eastman K.E."/>
            <person name="Pendleton A.L."/>
            <person name="Shaikh M.A."/>
            <person name="Suttiyut T."/>
            <person name="Ogas R."/>
            <person name="Tomko P."/>
            <person name="Gavelis G."/>
            <person name="Widhalm J.R."/>
            <person name="Wisecaver J.H."/>
        </authorList>
    </citation>
    <scope>NUCLEOTIDE SEQUENCE</scope>
    <source>
        <strain evidence="2">ECLA1</strain>
    </source>
</reference>
<feature type="region of interest" description="Disordered" evidence="1">
    <location>
        <begin position="1"/>
        <end position="26"/>
    </location>
</feature>
<gene>
    <name evidence="2" type="ORF">RRG08_051959</name>
</gene>
<organism evidence="2 3">
    <name type="scientific">Elysia crispata</name>
    <name type="common">lettuce slug</name>
    <dbReference type="NCBI Taxonomy" id="231223"/>
    <lineage>
        <taxon>Eukaryota</taxon>
        <taxon>Metazoa</taxon>
        <taxon>Spiralia</taxon>
        <taxon>Lophotrochozoa</taxon>
        <taxon>Mollusca</taxon>
        <taxon>Gastropoda</taxon>
        <taxon>Heterobranchia</taxon>
        <taxon>Euthyneura</taxon>
        <taxon>Panpulmonata</taxon>
        <taxon>Sacoglossa</taxon>
        <taxon>Placobranchoidea</taxon>
        <taxon>Plakobranchidae</taxon>
        <taxon>Elysia</taxon>
    </lineage>
</organism>
<feature type="compositionally biased region" description="Basic and acidic residues" evidence="1">
    <location>
        <begin position="1"/>
        <end position="14"/>
    </location>
</feature>
<evidence type="ECO:0000313" key="2">
    <source>
        <dbReference type="EMBL" id="KAK3729989.1"/>
    </source>
</evidence>
<proteinExistence type="predicted"/>
<sequence length="137" mass="15149">MGLGDRDTQSDGEKHRKRMTDSWTPSTDLSLHEANLPLLELEPQAVRRLMVSVGAEIVRPNVRLSASGHVQQGFTRFWLRWHSDELLGRGIQRLRLPSTTPGAHAAIALPEKLCPIDWSAETIGQGESRSTAVSSSK</sequence>
<dbReference type="AlphaFoldDB" id="A0AAE1CRC5"/>
<protein>
    <submittedName>
        <fullName evidence="2">Uncharacterized protein</fullName>
    </submittedName>
</protein>